<feature type="domain" description="PAC" evidence="17">
    <location>
        <begin position="541"/>
        <end position="593"/>
    </location>
</feature>
<dbReference type="InterPro" id="IPR035965">
    <property type="entry name" value="PAS-like_dom_sf"/>
</dbReference>
<dbReference type="PROSITE" id="PS50110">
    <property type="entry name" value="RESPONSE_REGULATORY"/>
    <property type="match status" value="1"/>
</dbReference>
<dbReference type="Pfam" id="PF00512">
    <property type="entry name" value="HisKA"/>
    <property type="match status" value="1"/>
</dbReference>
<dbReference type="Pfam" id="PF00072">
    <property type="entry name" value="Response_reg"/>
    <property type="match status" value="1"/>
</dbReference>
<dbReference type="Gene3D" id="3.30.565.10">
    <property type="entry name" value="Histidine kinase-like ATPase, C-terminal domain"/>
    <property type="match status" value="1"/>
</dbReference>
<dbReference type="PANTHER" id="PTHR43047">
    <property type="entry name" value="TWO-COMPONENT HISTIDINE PROTEIN KINASE"/>
    <property type="match status" value="1"/>
</dbReference>
<dbReference type="PROSITE" id="PS50113">
    <property type="entry name" value="PAC"/>
    <property type="match status" value="2"/>
</dbReference>
<feature type="transmembrane region" description="Helical" evidence="13">
    <location>
        <begin position="36"/>
        <end position="54"/>
    </location>
</feature>
<dbReference type="Gene3D" id="1.10.287.130">
    <property type="match status" value="1"/>
</dbReference>
<dbReference type="Proteomes" id="UP000295106">
    <property type="component" value="Unassembled WGS sequence"/>
</dbReference>
<organism evidence="18 19">
    <name type="scientific">Rubrivivax gelatinosus</name>
    <name type="common">Rhodocyclus gelatinosus</name>
    <name type="synonym">Rhodopseudomonas gelatinosa</name>
    <dbReference type="NCBI Taxonomy" id="28068"/>
    <lineage>
        <taxon>Bacteria</taxon>
        <taxon>Pseudomonadati</taxon>
        <taxon>Pseudomonadota</taxon>
        <taxon>Betaproteobacteria</taxon>
        <taxon>Burkholderiales</taxon>
        <taxon>Sphaerotilaceae</taxon>
        <taxon>Rubrivivax</taxon>
    </lineage>
</organism>
<dbReference type="FunFam" id="3.30.565.10:FF:000010">
    <property type="entry name" value="Sensor histidine kinase RcsC"/>
    <property type="match status" value="1"/>
</dbReference>
<proteinExistence type="predicted"/>
<dbReference type="CDD" id="cd17546">
    <property type="entry name" value="REC_hyHK_CKI1_RcsC-like"/>
    <property type="match status" value="1"/>
</dbReference>
<dbReference type="InterPro" id="IPR000700">
    <property type="entry name" value="PAS-assoc_C"/>
</dbReference>
<dbReference type="EMBL" id="SLXD01000011">
    <property type="protein sequence ID" value="TCP00821.1"/>
    <property type="molecule type" value="Genomic_DNA"/>
</dbReference>
<dbReference type="RefSeq" id="WP_132648448.1">
    <property type="nucleotide sequence ID" value="NZ_CP181386.1"/>
</dbReference>
<evidence type="ECO:0000256" key="11">
    <source>
        <dbReference type="PROSITE-ProRule" id="PRU00169"/>
    </source>
</evidence>
<dbReference type="Pfam" id="PF02518">
    <property type="entry name" value="HATPase_c"/>
    <property type="match status" value="1"/>
</dbReference>
<keyword evidence="5" id="KW-0732">Signal</keyword>
<dbReference type="Gene3D" id="3.30.450.20">
    <property type="entry name" value="PAS domain"/>
    <property type="match status" value="4"/>
</dbReference>
<protein>
    <recommendedName>
        <fullName evidence="10">Virulence sensor protein BvgS</fullName>
        <ecNumber evidence="2">2.7.13.3</ecNumber>
    </recommendedName>
</protein>
<accession>A0A4R2M462</accession>
<dbReference type="CDD" id="cd00082">
    <property type="entry name" value="HisKA"/>
    <property type="match status" value="1"/>
</dbReference>
<dbReference type="SMART" id="SM00448">
    <property type="entry name" value="REC"/>
    <property type="match status" value="1"/>
</dbReference>
<keyword evidence="13" id="KW-0472">Membrane</keyword>
<dbReference type="InterPro" id="IPR004358">
    <property type="entry name" value="Sig_transdc_His_kin-like_C"/>
</dbReference>
<dbReference type="EC" id="2.7.13.3" evidence="2"/>
<dbReference type="Pfam" id="PF00989">
    <property type="entry name" value="PAS"/>
    <property type="match status" value="2"/>
</dbReference>
<keyword evidence="4" id="KW-0808">Transferase</keyword>
<dbReference type="Gene3D" id="3.40.50.2300">
    <property type="match status" value="1"/>
</dbReference>
<dbReference type="SMART" id="SM00388">
    <property type="entry name" value="HisKA"/>
    <property type="match status" value="1"/>
</dbReference>
<dbReference type="SUPFAM" id="SSF55874">
    <property type="entry name" value="ATPase domain of HSP90 chaperone/DNA topoisomerase II/histidine kinase"/>
    <property type="match status" value="1"/>
</dbReference>
<evidence type="ECO:0000256" key="1">
    <source>
        <dbReference type="ARBA" id="ARBA00000085"/>
    </source>
</evidence>
<dbReference type="InterPro" id="IPR036890">
    <property type="entry name" value="HATPase_C_sf"/>
</dbReference>
<evidence type="ECO:0000256" key="8">
    <source>
        <dbReference type="ARBA" id="ARBA00023026"/>
    </source>
</evidence>
<dbReference type="CDD" id="cd00130">
    <property type="entry name" value="PAS"/>
    <property type="match status" value="2"/>
</dbReference>
<dbReference type="SUPFAM" id="SSF52172">
    <property type="entry name" value="CheY-like"/>
    <property type="match status" value="1"/>
</dbReference>
<name>A0A4R2M462_RUBGE</name>
<evidence type="ECO:0000259" key="16">
    <source>
        <dbReference type="PROSITE" id="PS50112"/>
    </source>
</evidence>
<dbReference type="CDD" id="cd16922">
    <property type="entry name" value="HATPase_EvgS-ArcB-TorS-like"/>
    <property type="match status" value="1"/>
</dbReference>
<keyword evidence="7" id="KW-0902">Two-component regulatory system</keyword>
<dbReference type="InterPro" id="IPR001610">
    <property type="entry name" value="PAC"/>
</dbReference>
<dbReference type="InterPro" id="IPR036097">
    <property type="entry name" value="HisK_dim/P_sf"/>
</dbReference>
<dbReference type="InterPro" id="IPR013767">
    <property type="entry name" value="PAS_fold"/>
</dbReference>
<evidence type="ECO:0000256" key="5">
    <source>
        <dbReference type="ARBA" id="ARBA00022729"/>
    </source>
</evidence>
<dbReference type="InterPro" id="IPR003594">
    <property type="entry name" value="HATPase_dom"/>
</dbReference>
<comment type="caution">
    <text evidence="18">The sequence shown here is derived from an EMBL/GenBank/DDBJ whole genome shotgun (WGS) entry which is preliminary data.</text>
</comment>
<feature type="modified residue" description="4-aspartylphosphate" evidence="11">
    <location>
        <position position="914"/>
    </location>
</feature>
<feature type="transmembrane region" description="Helical" evidence="13">
    <location>
        <begin position="66"/>
        <end position="84"/>
    </location>
</feature>
<feature type="domain" description="PAS" evidence="16">
    <location>
        <begin position="350"/>
        <end position="424"/>
    </location>
</feature>
<dbReference type="SMART" id="SM00086">
    <property type="entry name" value="PAC"/>
    <property type="match status" value="3"/>
</dbReference>
<dbReference type="SMART" id="SM00387">
    <property type="entry name" value="HATPase_c"/>
    <property type="match status" value="1"/>
</dbReference>
<dbReference type="OrthoDB" id="5290456at2"/>
<feature type="region of interest" description="Disordered" evidence="12">
    <location>
        <begin position="1"/>
        <end position="32"/>
    </location>
</feature>
<keyword evidence="13" id="KW-1133">Transmembrane helix</keyword>
<dbReference type="PROSITE" id="PS50109">
    <property type="entry name" value="HIS_KIN"/>
    <property type="match status" value="1"/>
</dbReference>
<dbReference type="InterPro" id="IPR001789">
    <property type="entry name" value="Sig_transdc_resp-reg_receiver"/>
</dbReference>
<feature type="domain" description="Histidine kinase" evidence="14">
    <location>
        <begin position="611"/>
        <end position="829"/>
    </location>
</feature>
<dbReference type="SMART" id="SM00091">
    <property type="entry name" value="PAS"/>
    <property type="match status" value="3"/>
</dbReference>
<dbReference type="InterPro" id="IPR000014">
    <property type="entry name" value="PAS"/>
</dbReference>
<evidence type="ECO:0000256" key="3">
    <source>
        <dbReference type="ARBA" id="ARBA00022553"/>
    </source>
</evidence>
<evidence type="ECO:0000256" key="12">
    <source>
        <dbReference type="SAM" id="MobiDB-lite"/>
    </source>
</evidence>
<keyword evidence="8" id="KW-0843">Virulence</keyword>
<dbReference type="InterPro" id="IPR003661">
    <property type="entry name" value="HisK_dim/P_dom"/>
</dbReference>
<evidence type="ECO:0000259" key="17">
    <source>
        <dbReference type="PROSITE" id="PS50113"/>
    </source>
</evidence>
<keyword evidence="13" id="KW-0812">Transmembrane</keyword>
<keyword evidence="3 11" id="KW-0597">Phosphoprotein</keyword>
<feature type="domain" description="Response regulatory" evidence="15">
    <location>
        <begin position="860"/>
        <end position="981"/>
    </location>
</feature>
<dbReference type="GeneID" id="99683016"/>
<evidence type="ECO:0000256" key="7">
    <source>
        <dbReference type="ARBA" id="ARBA00023012"/>
    </source>
</evidence>
<dbReference type="Pfam" id="PF13188">
    <property type="entry name" value="PAS_8"/>
    <property type="match status" value="1"/>
</dbReference>
<dbReference type="SUPFAM" id="SSF47384">
    <property type="entry name" value="Homodimeric domain of signal transducing histidine kinase"/>
    <property type="match status" value="1"/>
</dbReference>
<evidence type="ECO:0000259" key="14">
    <source>
        <dbReference type="PROSITE" id="PS50109"/>
    </source>
</evidence>
<sequence length="985" mass="105960">MVPSPPDDHAPRTPRRGPAGGPGTTRGLPGPGATHALTAAGLGVAVAAGATLAAPLPIAPALRLPLAAALALAALLAAAGVWLARQARHQAQAMAARERRAHTLLALAADACWELDAEHRLVAIRRHNGDEPAPADSLGRPPWELPPFGCDDETLDLLRADLDARSPFRDRLVHWLGREGRPRSLLISGEPRRDERGSFVGFWGVARDVSAEMAARRALAATETRYEELFARIPTPLVLHRRGRVLDANPAALVLLGCDALETLAGHDLLGAYEAGESRERERRRFDELEDAEVGHALAIADFRLQPRGGERLSVRAISVRIEAEGGPATLSIYADDTDRLAAEQTLRRSEAVLGHLFASSPELITLTDLATGRFTMANDTFVRATGFAAADVAGRTAIELGLWLHDEQRRQFADQMQRAGTATDMPAEFRARDGRVLSVLVSGTRFSVEGHDYLVVNARDVTEAERSRREREAILENASIGIAVTRAGRFMLANRRFEQMFGWPPGGLVERPAAAVWPGNDEIVEIARGTLPALARGEPFELESHAQRRDGSSFLARVVVKAVDPVDPARGGAVWIVEDVTERREFERRLAAARDAAEAANRAKSAFLANTNHELRNPLNGMINLAKLARDPKLDENLRRQYLDHIAESAQSLAAIVSDILDVSKIEAGRMELASEPFDLVELLRGAQRVYATMAAARGLTLEFDIGPGLDGTVVGDPLRVRQIVTNFLGNALKFTADGGVRVVARRAPGGRVRLEVHDSGPGIDPATQARLFRPFTQADESTTRRFGGTGLGLSICRELATLMGGEVGVDSHPGSGSVFWAVLPLPRSLAPAASTPAAVAAAAPASAAAAPRELAGARVLMAEDNPVNMMIAVALLERWGLEVEQAVDGRQAVEAVERAAASGRPFDAVLMDVQMPVMSGYEATRTLRYREAGRRLPIIALTAAALVSEREAAIAAGMDDFLTKPIDADKLRETLVRWLRTAA</sequence>
<evidence type="ECO:0000256" key="9">
    <source>
        <dbReference type="ARBA" id="ARBA00058004"/>
    </source>
</evidence>
<evidence type="ECO:0000256" key="10">
    <source>
        <dbReference type="ARBA" id="ARBA00070152"/>
    </source>
</evidence>
<dbReference type="NCBIfam" id="TIGR00229">
    <property type="entry name" value="sensory_box"/>
    <property type="match status" value="3"/>
</dbReference>
<dbReference type="GO" id="GO:0000155">
    <property type="term" value="F:phosphorelay sensor kinase activity"/>
    <property type="evidence" value="ECO:0007669"/>
    <property type="project" value="InterPro"/>
</dbReference>
<dbReference type="InterPro" id="IPR005467">
    <property type="entry name" value="His_kinase_dom"/>
</dbReference>
<dbReference type="PROSITE" id="PS50112">
    <property type="entry name" value="PAS"/>
    <property type="match status" value="1"/>
</dbReference>
<dbReference type="AlphaFoldDB" id="A0A4R2M462"/>
<comment type="function">
    <text evidence="9">Member of the two-component regulatory system BvgS/BvgA. Phosphorylates BvgA via a four-step phosphorelay in response to environmental signals.</text>
</comment>
<evidence type="ECO:0000313" key="19">
    <source>
        <dbReference type="Proteomes" id="UP000295106"/>
    </source>
</evidence>
<evidence type="ECO:0000259" key="15">
    <source>
        <dbReference type="PROSITE" id="PS50110"/>
    </source>
</evidence>
<dbReference type="PRINTS" id="PR00344">
    <property type="entry name" value="BCTRLSENSOR"/>
</dbReference>
<comment type="catalytic activity">
    <reaction evidence="1">
        <text>ATP + protein L-histidine = ADP + protein N-phospho-L-histidine.</text>
        <dbReference type="EC" id="2.7.13.3"/>
    </reaction>
</comment>
<evidence type="ECO:0000256" key="4">
    <source>
        <dbReference type="ARBA" id="ARBA00022679"/>
    </source>
</evidence>
<dbReference type="InterPro" id="IPR011006">
    <property type="entry name" value="CheY-like_superfamily"/>
</dbReference>
<keyword evidence="6" id="KW-0418">Kinase</keyword>
<dbReference type="GO" id="GO:0006355">
    <property type="term" value="P:regulation of DNA-templated transcription"/>
    <property type="evidence" value="ECO:0007669"/>
    <property type="project" value="InterPro"/>
</dbReference>
<dbReference type="PANTHER" id="PTHR43047:SF64">
    <property type="entry name" value="HISTIDINE KINASE CONTAINING CHEY-HOMOLOGOUS RECEIVER DOMAIN AND PAS DOMAIN-RELATED"/>
    <property type="match status" value="1"/>
</dbReference>
<reference evidence="18 19" key="1">
    <citation type="submission" date="2019-03" db="EMBL/GenBank/DDBJ databases">
        <title>Genomic Encyclopedia of Type Strains, Phase IV (KMG-IV): sequencing the most valuable type-strain genomes for metagenomic binning, comparative biology and taxonomic classification.</title>
        <authorList>
            <person name="Goeker M."/>
        </authorList>
    </citation>
    <scope>NUCLEOTIDE SEQUENCE [LARGE SCALE GENOMIC DNA]</scope>
    <source>
        <strain evidence="18 19">DSM 1709</strain>
    </source>
</reference>
<gene>
    <name evidence="18" type="ORF">EV684_11125</name>
</gene>
<evidence type="ECO:0000256" key="6">
    <source>
        <dbReference type="ARBA" id="ARBA00022777"/>
    </source>
</evidence>
<evidence type="ECO:0000256" key="2">
    <source>
        <dbReference type="ARBA" id="ARBA00012438"/>
    </source>
</evidence>
<evidence type="ECO:0000313" key="18">
    <source>
        <dbReference type="EMBL" id="TCP00821.1"/>
    </source>
</evidence>
<evidence type="ECO:0000256" key="13">
    <source>
        <dbReference type="SAM" id="Phobius"/>
    </source>
</evidence>
<feature type="domain" description="PAC" evidence="17">
    <location>
        <begin position="166"/>
        <end position="221"/>
    </location>
</feature>
<feature type="compositionally biased region" description="Basic and acidic residues" evidence="12">
    <location>
        <begin position="1"/>
        <end position="11"/>
    </location>
</feature>
<dbReference type="SUPFAM" id="SSF55785">
    <property type="entry name" value="PYP-like sensor domain (PAS domain)"/>
    <property type="match status" value="4"/>
</dbReference>